<dbReference type="EMBL" id="KK112821">
    <property type="protein sequence ID" value="KFM58621.1"/>
    <property type="molecule type" value="Genomic_DNA"/>
</dbReference>
<evidence type="ECO:0000313" key="3">
    <source>
        <dbReference type="Proteomes" id="UP000054359"/>
    </source>
</evidence>
<protein>
    <submittedName>
        <fullName evidence="2">Uncharacterized protein</fullName>
    </submittedName>
</protein>
<feature type="non-terminal residue" evidence="2">
    <location>
        <position position="37"/>
    </location>
</feature>
<sequence>MPYALKNLSNIRMHCLRSQDNDHRNSLDSISASTPKS</sequence>
<dbReference type="AlphaFoldDB" id="A0A087T0I2"/>
<organism evidence="2 3">
    <name type="scientific">Stegodyphus mimosarum</name>
    <name type="common">African social velvet spider</name>
    <dbReference type="NCBI Taxonomy" id="407821"/>
    <lineage>
        <taxon>Eukaryota</taxon>
        <taxon>Metazoa</taxon>
        <taxon>Ecdysozoa</taxon>
        <taxon>Arthropoda</taxon>
        <taxon>Chelicerata</taxon>
        <taxon>Arachnida</taxon>
        <taxon>Araneae</taxon>
        <taxon>Araneomorphae</taxon>
        <taxon>Entelegynae</taxon>
        <taxon>Eresoidea</taxon>
        <taxon>Eresidae</taxon>
        <taxon>Stegodyphus</taxon>
    </lineage>
</organism>
<dbReference type="Proteomes" id="UP000054359">
    <property type="component" value="Unassembled WGS sequence"/>
</dbReference>
<evidence type="ECO:0000256" key="1">
    <source>
        <dbReference type="SAM" id="MobiDB-lite"/>
    </source>
</evidence>
<feature type="compositionally biased region" description="Polar residues" evidence="1">
    <location>
        <begin position="27"/>
        <end position="37"/>
    </location>
</feature>
<gene>
    <name evidence="2" type="ORF">X975_21407</name>
</gene>
<name>A0A087T0I2_STEMI</name>
<feature type="region of interest" description="Disordered" evidence="1">
    <location>
        <begin position="16"/>
        <end position="37"/>
    </location>
</feature>
<proteinExistence type="predicted"/>
<reference evidence="2 3" key="1">
    <citation type="submission" date="2013-11" db="EMBL/GenBank/DDBJ databases">
        <title>Genome sequencing of Stegodyphus mimosarum.</title>
        <authorList>
            <person name="Bechsgaard J."/>
        </authorList>
    </citation>
    <scope>NUCLEOTIDE SEQUENCE [LARGE SCALE GENOMIC DNA]</scope>
</reference>
<accession>A0A087T0I2</accession>
<evidence type="ECO:0000313" key="2">
    <source>
        <dbReference type="EMBL" id="KFM58621.1"/>
    </source>
</evidence>
<feature type="compositionally biased region" description="Basic and acidic residues" evidence="1">
    <location>
        <begin position="17"/>
        <end position="26"/>
    </location>
</feature>
<keyword evidence="3" id="KW-1185">Reference proteome</keyword>